<dbReference type="AlphaFoldDB" id="A0A3S5CPU3"/>
<name>A0A3S5CPU3_9PLAT</name>
<evidence type="ECO:0000313" key="2">
    <source>
        <dbReference type="Proteomes" id="UP000784294"/>
    </source>
</evidence>
<keyword evidence="2" id="KW-1185">Reference proteome</keyword>
<comment type="caution">
    <text evidence="1">The sequence shown here is derived from an EMBL/GenBank/DDBJ whole genome shotgun (WGS) entry which is preliminary data.</text>
</comment>
<organism evidence="1 2">
    <name type="scientific">Protopolystoma xenopodis</name>
    <dbReference type="NCBI Taxonomy" id="117903"/>
    <lineage>
        <taxon>Eukaryota</taxon>
        <taxon>Metazoa</taxon>
        <taxon>Spiralia</taxon>
        <taxon>Lophotrochozoa</taxon>
        <taxon>Platyhelminthes</taxon>
        <taxon>Monogenea</taxon>
        <taxon>Polyopisthocotylea</taxon>
        <taxon>Polystomatidea</taxon>
        <taxon>Polystomatidae</taxon>
        <taxon>Protopolystoma</taxon>
    </lineage>
</organism>
<dbReference type="Gene3D" id="2.10.220.10">
    <property type="entry name" value="Hormone Receptor, Insulin-like Growth Factor Receptor 1, Chain A, domain 2"/>
    <property type="match status" value="1"/>
</dbReference>
<gene>
    <name evidence="1" type="ORF">PXEA_LOCUS31801</name>
</gene>
<dbReference type="OrthoDB" id="6219513at2759"/>
<accession>A0A3S5CPU3</accession>
<proteinExistence type="predicted"/>
<protein>
    <recommendedName>
        <fullName evidence="3">Furin-like cysteine-rich domain-containing protein</fullName>
    </recommendedName>
</protein>
<evidence type="ECO:0000313" key="1">
    <source>
        <dbReference type="EMBL" id="VEL38361.1"/>
    </source>
</evidence>
<reference evidence="1" key="1">
    <citation type="submission" date="2018-11" db="EMBL/GenBank/DDBJ databases">
        <authorList>
            <consortium name="Pathogen Informatics"/>
        </authorList>
    </citation>
    <scope>NUCLEOTIDE SEQUENCE</scope>
</reference>
<dbReference type="SUPFAM" id="SSF57184">
    <property type="entry name" value="Growth factor receptor domain"/>
    <property type="match status" value="1"/>
</dbReference>
<evidence type="ECO:0008006" key="3">
    <source>
        <dbReference type="Google" id="ProtNLM"/>
    </source>
</evidence>
<dbReference type="Proteomes" id="UP000784294">
    <property type="component" value="Unassembled WGS sequence"/>
</dbReference>
<sequence length="98" mass="10966">METLSPYDESARVFNCLPNDCPSAHFQESNRLGEFLVRNGLRPVDFTTNHDSMMKECKPCHSNCAVCTAFGTAKTMCPTCRHVWFRDSCVKVCPAGES</sequence>
<dbReference type="InterPro" id="IPR009030">
    <property type="entry name" value="Growth_fac_rcpt_cys_sf"/>
</dbReference>
<dbReference type="EMBL" id="CAAALY010257669">
    <property type="protein sequence ID" value="VEL38361.1"/>
    <property type="molecule type" value="Genomic_DNA"/>
</dbReference>